<gene>
    <name evidence="8" type="primary">sctE</name>
    <name evidence="8" type="ORF">MUA00_01585</name>
</gene>
<proteinExistence type="inferred from homology"/>
<dbReference type="Pfam" id="PF04888">
    <property type="entry name" value="SseC"/>
    <property type="match status" value="2"/>
</dbReference>
<keyword evidence="2" id="KW-0472">Membrane</keyword>
<keyword evidence="5" id="KW-0175">Coiled coil</keyword>
<evidence type="ECO:0000256" key="1">
    <source>
        <dbReference type="ARBA" id="ARBA00004301"/>
    </source>
</evidence>
<evidence type="ECO:0000256" key="2">
    <source>
        <dbReference type="ARBA" id="ARBA00022870"/>
    </source>
</evidence>
<dbReference type="GO" id="GO:0033644">
    <property type="term" value="C:host cell membrane"/>
    <property type="evidence" value="ECO:0007669"/>
    <property type="project" value="UniProtKB-SubCell"/>
</dbReference>
<feature type="coiled-coil region" evidence="5">
    <location>
        <begin position="385"/>
        <end position="412"/>
    </location>
</feature>
<evidence type="ECO:0000256" key="3">
    <source>
        <dbReference type="ARBA" id="ARBA00023026"/>
    </source>
</evidence>
<dbReference type="Proteomes" id="UP001150641">
    <property type="component" value="Unassembled WGS sequence"/>
</dbReference>
<reference evidence="8" key="1">
    <citation type="submission" date="2022-03" db="EMBL/GenBank/DDBJ databases">
        <title>Proposal of a novel genus Dryocolo and two novel species.</title>
        <authorList>
            <person name="Maddock D.W."/>
            <person name="Brady C.L."/>
            <person name="Denman S."/>
            <person name="Arnold D."/>
        </authorList>
    </citation>
    <scope>NUCLEOTIDE SEQUENCE</scope>
    <source>
        <strain evidence="8">H6W4</strain>
    </source>
</reference>
<evidence type="ECO:0000256" key="4">
    <source>
        <dbReference type="ARBA" id="ARBA00035640"/>
    </source>
</evidence>
<evidence type="ECO:0000313" key="8">
    <source>
        <dbReference type="EMBL" id="MCT4700512.1"/>
    </source>
</evidence>
<organism evidence="8 9">
    <name type="scientific">Dryocola boscaweniae</name>
    <dbReference type="NCBI Taxonomy" id="2925397"/>
    <lineage>
        <taxon>Bacteria</taxon>
        <taxon>Pseudomonadati</taxon>
        <taxon>Pseudomonadota</taxon>
        <taxon>Gammaproteobacteria</taxon>
        <taxon>Enterobacterales</taxon>
        <taxon>Enterobacteriaceae</taxon>
        <taxon>Dryocola</taxon>
    </lineage>
</organism>
<evidence type="ECO:0000313" key="9">
    <source>
        <dbReference type="Proteomes" id="UP001150641"/>
    </source>
</evidence>
<dbReference type="RefSeq" id="WP_271121385.1">
    <property type="nucleotide sequence ID" value="NZ_JALHAN010000053.1"/>
</dbReference>
<sequence>MSYNTLKQTSGSRMAGSSGAQTMVTSAQVMQFLEDVGPQGGRCGLMAQNVLQLMQQTPALHGDLTRQLTPLVQMNAPGESQIARTLDDISVRYQPQIAALPARAGGERQQAGQRLAETLTNLSAARTPQGIQLLSRLRQGDISSGLLKQLEGLLYHAATAGHSLSQPALKEALSRLQRAVPESKAELSKLSKQLDNPNEAKMGEMHSREKTAVQKSVDTSEQWFVDTGEQKAPLGERHQRGREEESGAGGQAWNDDEESETLCIGSFSPVPGVINEAMRPYSDVTAREAKSQPVINSTPTALHAEDVSARTLSMVLPPAAATVSPQQAQYSVQHILKDNHITLSSLVSGSLDNMLLQAATLGLKTFSNSAEALSKSIKINGDAQEALMDRKIADYREQLAKAQEQAEKAKKGGILGKIFNPIMTVISAIIKPVMNLLEKIPGVKSAMDFITKNLSEIAFPLAVVTAIFCPMSLPMTLGLLAVTATTAGFSIAEKVMGDKAPSWLKITDRVGDMVSGAAMAVCTGVMAGGLLRVSGIAGRVSGWLSDSALKALEKADFMTRMLTAITDTGNGVAQAVLGVQQANLQGEIGVIDARLGWNDAQARWLISAQEYTVDRVQREISRSATVVESASKMLSETATLRARIAGSLI</sequence>
<feature type="domain" description="Translocator protein BipB-like C-terminal" evidence="7">
    <location>
        <begin position="355"/>
        <end position="430"/>
    </location>
</feature>
<feature type="region of interest" description="Disordered" evidence="6">
    <location>
        <begin position="184"/>
        <end position="258"/>
    </location>
</feature>
<evidence type="ECO:0000256" key="6">
    <source>
        <dbReference type="SAM" id="MobiDB-lite"/>
    </source>
</evidence>
<feature type="compositionally biased region" description="Polar residues" evidence="6">
    <location>
        <begin position="213"/>
        <end position="222"/>
    </location>
</feature>
<feature type="compositionally biased region" description="Basic and acidic residues" evidence="6">
    <location>
        <begin position="234"/>
        <end position="245"/>
    </location>
</feature>
<feature type="domain" description="Translocator protein BipB-like C-terminal" evidence="7">
    <location>
        <begin position="445"/>
        <end position="646"/>
    </location>
</feature>
<keyword evidence="9" id="KW-1185">Reference proteome</keyword>
<feature type="compositionally biased region" description="Basic and acidic residues" evidence="6">
    <location>
        <begin position="201"/>
        <end position="212"/>
    </location>
</feature>
<comment type="similarity">
    <text evidence="4">Belongs to the SctE/SipB/YopB family.</text>
</comment>
<name>A0A9X2W5E6_9ENTR</name>
<comment type="caution">
    <text evidence="8">The sequence shown here is derived from an EMBL/GenBank/DDBJ whole genome shotgun (WGS) entry which is preliminary data.</text>
</comment>
<keyword evidence="2" id="KW-1043">Host membrane</keyword>
<accession>A0A9X2W5E6</accession>
<comment type="subcellular location">
    <subcellularLocation>
        <location evidence="1">Host membrane</location>
        <topology evidence="1">Multi-pass membrane protein</topology>
    </subcellularLocation>
</comment>
<dbReference type="InterPro" id="IPR006972">
    <property type="entry name" value="BipB-like_C"/>
</dbReference>
<evidence type="ECO:0000256" key="5">
    <source>
        <dbReference type="SAM" id="Coils"/>
    </source>
</evidence>
<dbReference type="AlphaFoldDB" id="A0A9X2W5E6"/>
<evidence type="ECO:0000259" key="7">
    <source>
        <dbReference type="Pfam" id="PF04888"/>
    </source>
</evidence>
<protein>
    <submittedName>
        <fullName evidence="8">Type III secretion system translocon subunit SctE</fullName>
    </submittedName>
</protein>
<dbReference type="EMBL" id="JALHAP010000066">
    <property type="protein sequence ID" value="MCT4700512.1"/>
    <property type="molecule type" value="Genomic_DNA"/>
</dbReference>
<keyword evidence="3" id="KW-0843">Virulence</keyword>